<sequence length="222" mass="23760">MTGALAERSLTLPAPSDRSDLSTFLGHVTRLDAAAVVRLRRRAPDHVVAWCETGFDVLATRAVRGSLQPADVTVAADGLRALLAGAGSAPFDPGFAMDSAWRGPVPGERADGFVHVEDIPGPVLVDLAERGVALAREHGGEHGPPTSLLDQTVLTARSADESVDIPMRMVFALNAMKFVPGEDSDDRVRVRLHRSWVRLDARYGSVVRARGASIPLMVTRGR</sequence>
<dbReference type="OrthoDB" id="5178111at2"/>
<dbReference type="Pfam" id="PF26035">
    <property type="entry name" value="DUF8010"/>
    <property type="match status" value="1"/>
</dbReference>
<accession>A0A1I0SK00</accession>
<name>A0A1I0SK00_9NOCA</name>
<gene>
    <name evidence="3" type="ORF">SAMN05444374_101362</name>
</gene>
<dbReference type="Pfam" id="PF26572">
    <property type="entry name" value="DUF8185"/>
    <property type="match status" value="1"/>
</dbReference>
<evidence type="ECO:0000259" key="2">
    <source>
        <dbReference type="Pfam" id="PF26572"/>
    </source>
</evidence>
<dbReference type="InterPro" id="IPR058323">
    <property type="entry name" value="DUF8010"/>
</dbReference>
<proteinExistence type="predicted"/>
<reference evidence="3 4" key="1">
    <citation type="submission" date="2016-10" db="EMBL/GenBank/DDBJ databases">
        <authorList>
            <person name="de Groot N.N."/>
        </authorList>
    </citation>
    <scope>NUCLEOTIDE SEQUENCE [LARGE SCALE GENOMIC DNA]</scope>
    <source>
        <strain evidence="3 4">DSM 44908</strain>
    </source>
</reference>
<feature type="domain" description="DUF8185" evidence="2">
    <location>
        <begin position="111"/>
        <end position="212"/>
    </location>
</feature>
<organism evidence="3 4">
    <name type="scientific">Rhodococcoides kroppenstedtii</name>
    <dbReference type="NCBI Taxonomy" id="293050"/>
    <lineage>
        <taxon>Bacteria</taxon>
        <taxon>Bacillati</taxon>
        <taxon>Actinomycetota</taxon>
        <taxon>Actinomycetes</taxon>
        <taxon>Mycobacteriales</taxon>
        <taxon>Nocardiaceae</taxon>
        <taxon>Rhodococcoides</taxon>
    </lineage>
</organism>
<dbReference type="Proteomes" id="UP000182054">
    <property type="component" value="Unassembled WGS sequence"/>
</dbReference>
<dbReference type="PIRSF" id="PIRSF012637">
    <property type="entry name" value="UCP012637"/>
    <property type="match status" value="1"/>
</dbReference>
<dbReference type="RefSeq" id="WP_068365463.1">
    <property type="nucleotide sequence ID" value="NZ_CP135915.1"/>
</dbReference>
<evidence type="ECO:0000259" key="1">
    <source>
        <dbReference type="Pfam" id="PF26035"/>
    </source>
</evidence>
<evidence type="ECO:0000313" key="4">
    <source>
        <dbReference type="Proteomes" id="UP000182054"/>
    </source>
</evidence>
<dbReference type="EMBL" id="FOJN01000001">
    <property type="protein sequence ID" value="SFA39802.1"/>
    <property type="molecule type" value="Genomic_DNA"/>
</dbReference>
<dbReference type="GeneID" id="85484421"/>
<feature type="domain" description="DUF8010" evidence="1">
    <location>
        <begin position="6"/>
        <end position="103"/>
    </location>
</feature>
<dbReference type="InterPro" id="IPR058498">
    <property type="entry name" value="DUF8185"/>
</dbReference>
<dbReference type="AlphaFoldDB" id="A0A1I0SK00"/>
<protein>
    <submittedName>
        <fullName evidence="3">Uncharacterized protein</fullName>
    </submittedName>
</protein>
<evidence type="ECO:0000313" key="3">
    <source>
        <dbReference type="EMBL" id="SFA39802.1"/>
    </source>
</evidence>
<dbReference type="InterPro" id="IPR016601">
    <property type="entry name" value="UCP012637"/>
</dbReference>